<evidence type="ECO:0000313" key="1">
    <source>
        <dbReference type="EMBL" id="KIK37975.1"/>
    </source>
</evidence>
<dbReference type="Proteomes" id="UP000054485">
    <property type="component" value="Unassembled WGS sequence"/>
</dbReference>
<name>A0A0C9ZKK2_9AGAM</name>
<dbReference type="HOGENOM" id="CLU_2747187_0_0_1"/>
<protein>
    <submittedName>
        <fullName evidence="1">Uncharacterized protein</fullName>
    </submittedName>
</protein>
<proteinExistence type="predicted"/>
<dbReference type="InParanoid" id="A0A0C9ZKK2"/>
<sequence length="71" mass="8040">LHDQQKTFAQVSEFSQQHSDLLEQSFQMVFACAYRADASLRLVEVTATQSVVAMVPHQFPGIDSTLFYCIE</sequence>
<feature type="non-terminal residue" evidence="1">
    <location>
        <position position="1"/>
    </location>
</feature>
<dbReference type="OrthoDB" id="2669721at2759"/>
<gene>
    <name evidence="1" type="ORF">CY34DRAFT_91775</name>
</gene>
<reference evidence="2" key="2">
    <citation type="submission" date="2015-01" db="EMBL/GenBank/DDBJ databases">
        <title>Evolutionary Origins and Diversification of the Mycorrhizal Mutualists.</title>
        <authorList>
            <consortium name="DOE Joint Genome Institute"/>
            <consortium name="Mycorrhizal Genomics Consortium"/>
            <person name="Kohler A."/>
            <person name="Kuo A."/>
            <person name="Nagy L.G."/>
            <person name="Floudas D."/>
            <person name="Copeland A."/>
            <person name="Barry K.W."/>
            <person name="Cichocki N."/>
            <person name="Veneault-Fourrey C."/>
            <person name="LaButti K."/>
            <person name="Lindquist E.A."/>
            <person name="Lipzen A."/>
            <person name="Lundell T."/>
            <person name="Morin E."/>
            <person name="Murat C."/>
            <person name="Riley R."/>
            <person name="Ohm R."/>
            <person name="Sun H."/>
            <person name="Tunlid A."/>
            <person name="Henrissat B."/>
            <person name="Grigoriev I.V."/>
            <person name="Hibbett D.S."/>
            <person name="Martin F."/>
        </authorList>
    </citation>
    <scope>NUCLEOTIDE SEQUENCE [LARGE SCALE GENOMIC DNA]</scope>
    <source>
        <strain evidence="2">UH-Slu-Lm8-n1</strain>
    </source>
</reference>
<dbReference type="EMBL" id="KN835418">
    <property type="protein sequence ID" value="KIK37975.1"/>
    <property type="molecule type" value="Genomic_DNA"/>
</dbReference>
<reference evidence="1 2" key="1">
    <citation type="submission" date="2014-04" db="EMBL/GenBank/DDBJ databases">
        <authorList>
            <consortium name="DOE Joint Genome Institute"/>
            <person name="Kuo A."/>
            <person name="Ruytinx J."/>
            <person name="Rineau F."/>
            <person name="Colpaert J."/>
            <person name="Kohler A."/>
            <person name="Nagy L.G."/>
            <person name="Floudas D."/>
            <person name="Copeland A."/>
            <person name="Barry K.W."/>
            <person name="Cichocki N."/>
            <person name="Veneault-Fourrey C."/>
            <person name="LaButti K."/>
            <person name="Lindquist E.A."/>
            <person name="Lipzen A."/>
            <person name="Lundell T."/>
            <person name="Morin E."/>
            <person name="Murat C."/>
            <person name="Sun H."/>
            <person name="Tunlid A."/>
            <person name="Henrissat B."/>
            <person name="Grigoriev I.V."/>
            <person name="Hibbett D.S."/>
            <person name="Martin F."/>
            <person name="Nordberg H.P."/>
            <person name="Cantor M.N."/>
            <person name="Hua S.X."/>
        </authorList>
    </citation>
    <scope>NUCLEOTIDE SEQUENCE [LARGE SCALE GENOMIC DNA]</scope>
    <source>
        <strain evidence="1 2">UH-Slu-Lm8-n1</strain>
    </source>
</reference>
<organism evidence="1 2">
    <name type="scientific">Suillus luteus UH-Slu-Lm8-n1</name>
    <dbReference type="NCBI Taxonomy" id="930992"/>
    <lineage>
        <taxon>Eukaryota</taxon>
        <taxon>Fungi</taxon>
        <taxon>Dikarya</taxon>
        <taxon>Basidiomycota</taxon>
        <taxon>Agaricomycotina</taxon>
        <taxon>Agaricomycetes</taxon>
        <taxon>Agaricomycetidae</taxon>
        <taxon>Boletales</taxon>
        <taxon>Suillineae</taxon>
        <taxon>Suillaceae</taxon>
        <taxon>Suillus</taxon>
    </lineage>
</organism>
<evidence type="ECO:0000313" key="2">
    <source>
        <dbReference type="Proteomes" id="UP000054485"/>
    </source>
</evidence>
<dbReference type="AlphaFoldDB" id="A0A0C9ZKK2"/>
<keyword evidence="2" id="KW-1185">Reference proteome</keyword>
<accession>A0A0C9ZKK2</accession>